<evidence type="ECO:0008006" key="4">
    <source>
        <dbReference type="Google" id="ProtNLM"/>
    </source>
</evidence>
<comment type="caution">
    <text evidence="2">The sequence shown here is derived from an EMBL/GenBank/DDBJ whole genome shotgun (WGS) entry which is preliminary data.</text>
</comment>
<feature type="transmembrane region" description="Helical" evidence="1">
    <location>
        <begin position="25"/>
        <end position="45"/>
    </location>
</feature>
<accession>A0ABS9WZP1</accession>
<gene>
    <name evidence="2" type="ORF">L3081_07505</name>
</gene>
<proteinExistence type="predicted"/>
<evidence type="ECO:0000256" key="1">
    <source>
        <dbReference type="SAM" id="Phobius"/>
    </source>
</evidence>
<evidence type="ECO:0000313" key="2">
    <source>
        <dbReference type="EMBL" id="MCI2283275.1"/>
    </source>
</evidence>
<protein>
    <recommendedName>
        <fullName evidence="4">DUF2244 domain-containing protein</fullName>
    </recommendedName>
</protein>
<keyword evidence="1" id="KW-0472">Membrane</keyword>
<reference evidence="2" key="1">
    <citation type="submission" date="2022-01" db="EMBL/GenBank/DDBJ databases">
        <title>Colwellia maritima, isolated from seawater.</title>
        <authorList>
            <person name="Kristyanto S."/>
            <person name="Jung J."/>
            <person name="Jeon C.O."/>
        </authorList>
    </citation>
    <scope>NUCLEOTIDE SEQUENCE</scope>
    <source>
        <strain evidence="2">MSW7</strain>
    </source>
</reference>
<dbReference type="Proteomes" id="UP001139646">
    <property type="component" value="Unassembled WGS sequence"/>
</dbReference>
<dbReference type="RefSeq" id="WP_242284614.1">
    <property type="nucleotide sequence ID" value="NZ_JAKKSL010000001.1"/>
</dbReference>
<evidence type="ECO:0000313" key="3">
    <source>
        <dbReference type="Proteomes" id="UP001139646"/>
    </source>
</evidence>
<feature type="transmembrane region" description="Helical" evidence="1">
    <location>
        <begin position="51"/>
        <end position="68"/>
    </location>
</feature>
<keyword evidence="3" id="KW-1185">Reference proteome</keyword>
<name>A0ABS9WZP1_9GAMM</name>
<keyword evidence="1" id="KW-0812">Transmembrane</keyword>
<keyword evidence="1" id="KW-1133">Transmembrane helix</keyword>
<sequence>MNLTPWCNLFSTASKYNIEVKKSRYKPLFCASVTVIIIALLLVYFTYAYHLILAGTVLSVLLLGILLAKKGKPVVVASFELDNQGRCSFDGVHYYQLLTRSRFSFLGCWLYLQYCNDNTRYNANNNDAIKRVFIFRDSLYEDDFSRLSNVISQLNYHD</sequence>
<dbReference type="EMBL" id="JAKKSL010000001">
    <property type="protein sequence ID" value="MCI2283275.1"/>
    <property type="molecule type" value="Genomic_DNA"/>
</dbReference>
<organism evidence="2 3">
    <name type="scientific">Colwellia maritima</name>
    <dbReference type="NCBI Taxonomy" id="2912588"/>
    <lineage>
        <taxon>Bacteria</taxon>
        <taxon>Pseudomonadati</taxon>
        <taxon>Pseudomonadota</taxon>
        <taxon>Gammaproteobacteria</taxon>
        <taxon>Alteromonadales</taxon>
        <taxon>Colwelliaceae</taxon>
        <taxon>Colwellia</taxon>
    </lineage>
</organism>